<keyword evidence="1" id="KW-0560">Oxidoreductase</keyword>
<dbReference type="AlphaFoldDB" id="A0A2G5NLN8"/>
<dbReference type="Pfam" id="PF01494">
    <property type="entry name" value="FAD_binding_3"/>
    <property type="match status" value="1"/>
</dbReference>
<proteinExistence type="predicted"/>
<dbReference type="Proteomes" id="UP000229523">
    <property type="component" value="Unassembled WGS sequence"/>
</dbReference>
<accession>A0A2G5NLN8</accession>
<dbReference type="InterPro" id="IPR036188">
    <property type="entry name" value="FAD/NAD-bd_sf"/>
</dbReference>
<evidence type="ECO:0000256" key="1">
    <source>
        <dbReference type="ARBA" id="ARBA00023002"/>
    </source>
</evidence>
<reference evidence="4 5" key="1">
    <citation type="journal article" date="2018" name="Front. Microbiol.">
        <title>Description and Comparative Genomics of Macrococcus caseolyticus subsp. hominis subsp. nov., Macrococcus goetzii sp. nov., Macrococcus epidermidis sp. nov., and Macrococcus bohemicus sp. nov., Novel Macrococci From Human Clinical Material With Virulence Potential and Suspected Uptake of Foreign DNA by Natural Transformation.</title>
        <authorList>
            <person name="Maslanova I."/>
            <person name="Wertheimer Z."/>
            <person name="Sedlacek I."/>
            <person name="Svec P."/>
            <person name="Indrakova A."/>
            <person name="Kovarovic V."/>
            <person name="Schumann P."/>
            <person name="Sproer C."/>
            <person name="Kralova S."/>
            <person name="Sedo O."/>
            <person name="Kristofova L."/>
            <person name="Vrbovska V."/>
            <person name="Fuzik T."/>
            <person name="Petras P."/>
            <person name="Zdrahal Z."/>
            <person name="Ruzickova V."/>
            <person name="Doskar J."/>
            <person name="Pantucek R."/>
        </authorList>
    </citation>
    <scope>NUCLEOTIDE SEQUENCE [LARGE SCALE GENOMIC DNA]</scope>
    <source>
        <strain evidence="4 5">CCM 4927</strain>
    </source>
</reference>
<dbReference type="Gene3D" id="3.50.50.60">
    <property type="entry name" value="FAD/NAD(P)-binding domain"/>
    <property type="match status" value="1"/>
</dbReference>
<dbReference type="NCBIfam" id="NF005243">
    <property type="entry name" value="PRK06753.1"/>
    <property type="match status" value="1"/>
</dbReference>
<dbReference type="SUPFAM" id="SSF51905">
    <property type="entry name" value="FAD/NAD(P)-binding domain"/>
    <property type="match status" value="1"/>
</dbReference>
<feature type="domain" description="FAD-binding" evidence="3">
    <location>
        <begin position="3"/>
        <end position="303"/>
    </location>
</feature>
<evidence type="ECO:0000256" key="2">
    <source>
        <dbReference type="ARBA" id="ARBA00023033"/>
    </source>
</evidence>
<comment type="caution">
    <text evidence="4">The sequence shown here is derived from an EMBL/GenBank/DDBJ whole genome shotgun (WGS) entry which is preliminary data.</text>
</comment>
<sequence>MRIGIIGAGIGGLTAAIALKSAGHEVDILEKRHVLKQLGVGLGVGGNAIRALKQYGIDKDIRAAGNPLIECQFRTDRDELLNTLILSLSEEENITVQREQLHAILLQHNDADIHLIKDVVRIKDFNKPTLILQDGAKYQYDLIVAADGVHSNIRRQMFKDSEAIYQGYTCFRGTSKDVAVDHNVALEYWGETGRFGIVPLKDNQVYWFCCMNAEERDTEFRNYNKKKLLQYFQAFPDTVLETLEKTVGDPIQHDIYDINPLKTFYKGRVVLLGDAAHATTPNMGQGASLAMEDAVCLANQLKKYPIDEALKAYDKLSVNHTKKVILKSRQIGKSAQLENKTLIKARNKALKLVPLSFLEKQTFFLSHRHIN</sequence>
<name>A0A2G5NLN8_9STAP</name>
<organism evidence="4 5">
    <name type="scientific">Macrococcoides goetzii</name>
    <dbReference type="NCBI Taxonomy" id="1891097"/>
    <lineage>
        <taxon>Bacteria</taxon>
        <taxon>Bacillati</taxon>
        <taxon>Bacillota</taxon>
        <taxon>Bacilli</taxon>
        <taxon>Bacillales</taxon>
        <taxon>Staphylococcaceae</taxon>
        <taxon>Macrococcoides</taxon>
    </lineage>
</organism>
<gene>
    <name evidence="4" type="ORF">BFS35_010090</name>
</gene>
<dbReference type="PANTHER" id="PTHR13789:SF309">
    <property type="entry name" value="PUTATIVE (AFU_ORTHOLOGUE AFUA_6G14510)-RELATED"/>
    <property type="match status" value="1"/>
</dbReference>
<dbReference type="InterPro" id="IPR002938">
    <property type="entry name" value="FAD-bd"/>
</dbReference>
<protein>
    <submittedName>
        <fullName evidence="4">FAD-binding protein</fullName>
    </submittedName>
</protein>
<dbReference type="GO" id="GO:0071949">
    <property type="term" value="F:FAD binding"/>
    <property type="evidence" value="ECO:0007669"/>
    <property type="project" value="InterPro"/>
</dbReference>
<dbReference type="PRINTS" id="PR00420">
    <property type="entry name" value="RNGMNOXGNASE"/>
</dbReference>
<dbReference type="EMBL" id="MJBI02000004">
    <property type="protein sequence ID" value="RAI80125.1"/>
    <property type="molecule type" value="Genomic_DNA"/>
</dbReference>
<dbReference type="RefSeq" id="WP_099580918.1">
    <property type="nucleotide sequence ID" value="NZ_MJBI02000004.1"/>
</dbReference>
<dbReference type="PANTHER" id="PTHR13789">
    <property type="entry name" value="MONOOXYGENASE"/>
    <property type="match status" value="1"/>
</dbReference>
<dbReference type="InterPro" id="IPR050493">
    <property type="entry name" value="FAD-dep_Monooxygenase_BioMet"/>
</dbReference>
<keyword evidence="5" id="KW-1185">Reference proteome</keyword>
<keyword evidence="2" id="KW-0503">Monooxygenase</keyword>
<evidence type="ECO:0000313" key="5">
    <source>
        <dbReference type="Proteomes" id="UP000229523"/>
    </source>
</evidence>
<evidence type="ECO:0000259" key="3">
    <source>
        <dbReference type="Pfam" id="PF01494"/>
    </source>
</evidence>
<evidence type="ECO:0000313" key="4">
    <source>
        <dbReference type="EMBL" id="RAI80125.1"/>
    </source>
</evidence>
<dbReference type="GO" id="GO:0004497">
    <property type="term" value="F:monooxygenase activity"/>
    <property type="evidence" value="ECO:0007669"/>
    <property type="project" value="UniProtKB-KW"/>
</dbReference>